<evidence type="ECO:0000313" key="2">
    <source>
        <dbReference type="EMBL" id="OKH48990.1"/>
    </source>
</evidence>
<protein>
    <recommendedName>
        <fullName evidence="4">KGK domain-containing protein</fullName>
    </recommendedName>
</protein>
<dbReference type="InterPro" id="IPR014971">
    <property type="entry name" value="KGK"/>
</dbReference>
<gene>
    <name evidence="2" type="ORF">NIES30_07355</name>
</gene>
<accession>A0A1U7J788</accession>
<dbReference type="RefSeq" id="WP_073607771.1">
    <property type="nucleotide sequence ID" value="NZ_MRCG01000004.1"/>
</dbReference>
<dbReference type="OrthoDB" id="454733at2"/>
<evidence type="ECO:0000313" key="3">
    <source>
        <dbReference type="Proteomes" id="UP000185557"/>
    </source>
</evidence>
<name>A0A1U7J788_9CYAN</name>
<feature type="compositionally biased region" description="Basic and acidic residues" evidence="1">
    <location>
        <begin position="119"/>
        <end position="133"/>
    </location>
</feature>
<keyword evidence="3" id="KW-1185">Reference proteome</keyword>
<organism evidence="2 3">
    <name type="scientific">Phormidium tenue NIES-30</name>
    <dbReference type="NCBI Taxonomy" id="549789"/>
    <lineage>
        <taxon>Bacteria</taxon>
        <taxon>Bacillati</taxon>
        <taxon>Cyanobacteriota</taxon>
        <taxon>Cyanophyceae</taxon>
        <taxon>Oscillatoriophycideae</taxon>
        <taxon>Oscillatoriales</taxon>
        <taxon>Oscillatoriaceae</taxon>
        <taxon>Phormidium</taxon>
    </lineage>
</organism>
<evidence type="ECO:0008006" key="4">
    <source>
        <dbReference type="Google" id="ProtNLM"/>
    </source>
</evidence>
<dbReference type="Pfam" id="PF08872">
    <property type="entry name" value="KGK"/>
    <property type="match status" value="1"/>
</dbReference>
<comment type="caution">
    <text evidence="2">The sequence shown here is derived from an EMBL/GenBank/DDBJ whole genome shotgun (WGS) entry which is preliminary data.</text>
</comment>
<dbReference type="AlphaFoldDB" id="A0A1U7J788"/>
<feature type="region of interest" description="Disordered" evidence="1">
    <location>
        <begin position="110"/>
        <end position="133"/>
    </location>
</feature>
<dbReference type="STRING" id="549789.NIES30_07355"/>
<evidence type="ECO:0000256" key="1">
    <source>
        <dbReference type="SAM" id="MobiDB-lite"/>
    </source>
</evidence>
<proteinExistence type="predicted"/>
<reference evidence="2 3" key="1">
    <citation type="submission" date="2016-11" db="EMBL/GenBank/DDBJ databases">
        <title>Draft Genome Sequences of Nine Cyanobacterial Strains from Diverse Habitats.</title>
        <authorList>
            <person name="Zhu T."/>
            <person name="Hou S."/>
            <person name="Lu X."/>
            <person name="Hess W.R."/>
        </authorList>
    </citation>
    <scope>NUCLEOTIDE SEQUENCE [LARGE SCALE GENOMIC DNA]</scope>
    <source>
        <strain evidence="2 3">NIES-30</strain>
    </source>
</reference>
<sequence>MDIEYSGIEEDDVFEIFLQKRARHSDEILLESTGKIYRFAQIEKALKHLSSSIASNVYSSLLQNHGIDLKDNSFLSSGIVCKLLSSEHPGWKLGKLEVRIQVNFIPDAPQEAEDAGYQENDRESELDELRKVV</sequence>
<dbReference type="EMBL" id="MRCG01000004">
    <property type="protein sequence ID" value="OKH48990.1"/>
    <property type="molecule type" value="Genomic_DNA"/>
</dbReference>
<dbReference type="Proteomes" id="UP000185557">
    <property type="component" value="Unassembled WGS sequence"/>
</dbReference>